<dbReference type="GO" id="GO:0003677">
    <property type="term" value="F:DNA binding"/>
    <property type="evidence" value="ECO:0007669"/>
    <property type="project" value="InterPro"/>
</dbReference>
<dbReference type="GO" id="GO:0006351">
    <property type="term" value="P:DNA-templated transcription"/>
    <property type="evidence" value="ECO:0007669"/>
    <property type="project" value="InterPro"/>
</dbReference>
<dbReference type="CDD" id="cd12148">
    <property type="entry name" value="fungal_TF_MHR"/>
    <property type="match status" value="1"/>
</dbReference>
<sequence>MAPESVGLALLVLLHRLTADLQNRETGKRLGQSGKTINPANQCYDGYRATPQRQIRLLQTTIKDLNEKLRIADARLQSPTSTFSSLTANHSSSSQSPRSPSPEQARRLSFSSTGENLSLGSASTISFVESVQGYMEGLGYDTSLLGARRPSEETPHALSASPYAETLQIRDLRALLPTQSNGEKLLMIFYQHLRRYIPAMCCGVIQEKFERAYRAPVFAEDKSSVTGIFCVLMAINAYASICSDDSDIFEVPNYSSKRGWYFLEFAKNFHDLNRPTHSLFDVEVLVIMAMYLESVGLPYPLRLTVEYLAKVCKDIGLHRKSTYGKFKLRPVEIEHRSRILWCTFILDQKLALQFGARPIFDAEEIDIDEPGHNYTSDLTNEKANGGMDMEIPESIILTRSLTSISRLVGPIFRLTPRTHDAEHHMHHIEQQLDFFERNFPQDILAWESSSPLDPALLDAAIFAMAIRLSLYRFFTDASLKPDFRARCLLQCFEVAKVTVHLLRRTIKFPNWEENFRLRQCGLTYQHIFKTSTILLIAAAIFPKPVDTSSELRTCIGVLQIAASTRPLVLQSLQTLDKLSEIMKQKPATAFGRNPRAATPAAIPPQISSKSAAHLLEMSYCSTAPSLTATLPSNAPILAPTIAGGSQVPLTLPPDHISLLARIESPLGPNYRFPNIAASPTLENNAWLSQVDPSSWVLMQTVLQQGDL</sequence>
<evidence type="ECO:0000256" key="3">
    <source>
        <dbReference type="SAM" id="SignalP"/>
    </source>
</evidence>
<keyword evidence="3" id="KW-0732">Signal</keyword>
<evidence type="ECO:0000256" key="1">
    <source>
        <dbReference type="ARBA" id="ARBA00023242"/>
    </source>
</evidence>
<dbReference type="PANTHER" id="PTHR46910:SF1">
    <property type="entry name" value="MISCELLANEOUS ZN(II)2CYS6 TRANSCRIPTION FACTOR (EUROFUNG)-RELATED"/>
    <property type="match status" value="1"/>
</dbReference>
<dbReference type="InterPro" id="IPR050987">
    <property type="entry name" value="AtrR-like"/>
</dbReference>
<dbReference type="GO" id="GO:0008270">
    <property type="term" value="F:zinc ion binding"/>
    <property type="evidence" value="ECO:0007669"/>
    <property type="project" value="InterPro"/>
</dbReference>
<dbReference type="InterPro" id="IPR007219">
    <property type="entry name" value="XnlR_reg_dom"/>
</dbReference>
<feature type="compositionally biased region" description="Polar residues" evidence="2">
    <location>
        <begin position="80"/>
        <end position="90"/>
    </location>
</feature>
<feature type="region of interest" description="Disordered" evidence="2">
    <location>
        <begin position="80"/>
        <end position="115"/>
    </location>
</feature>
<comment type="caution">
    <text evidence="5">The sequence shown here is derived from an EMBL/GenBank/DDBJ whole genome shotgun (WGS) entry which is preliminary data.</text>
</comment>
<dbReference type="GO" id="GO:0003700">
    <property type="term" value="F:DNA-binding transcription factor activity"/>
    <property type="evidence" value="ECO:0007669"/>
    <property type="project" value="InterPro"/>
</dbReference>
<feature type="chain" id="PRO_5028943255" description="Xylanolytic transcriptional activator regulatory domain-containing protein" evidence="3">
    <location>
        <begin position="20"/>
        <end position="707"/>
    </location>
</feature>
<evidence type="ECO:0000313" key="6">
    <source>
        <dbReference type="Proteomes" id="UP000472727"/>
    </source>
</evidence>
<evidence type="ECO:0000313" key="5">
    <source>
        <dbReference type="EMBL" id="KAF3227888.1"/>
    </source>
</evidence>
<dbReference type="Pfam" id="PF04082">
    <property type="entry name" value="Fungal_trans"/>
    <property type="match status" value="1"/>
</dbReference>
<dbReference type="Proteomes" id="UP000472727">
    <property type="component" value="Unassembled WGS sequence"/>
</dbReference>
<proteinExistence type="predicted"/>
<feature type="signal peptide" evidence="3">
    <location>
        <begin position="1"/>
        <end position="19"/>
    </location>
</feature>
<accession>A0A7C8QWF2</accession>
<dbReference type="EMBL" id="WIWS01000005">
    <property type="protein sequence ID" value="KAF3227888.1"/>
    <property type="molecule type" value="Genomic_DNA"/>
</dbReference>
<dbReference type="PANTHER" id="PTHR46910">
    <property type="entry name" value="TRANSCRIPTION FACTOR PDR1"/>
    <property type="match status" value="1"/>
</dbReference>
<protein>
    <recommendedName>
        <fullName evidence="4">Xylanolytic transcriptional activator regulatory domain-containing protein</fullName>
    </recommendedName>
</protein>
<feature type="domain" description="Xylanolytic transcriptional activator regulatory" evidence="4">
    <location>
        <begin position="230"/>
        <end position="432"/>
    </location>
</feature>
<evidence type="ECO:0000256" key="2">
    <source>
        <dbReference type="SAM" id="MobiDB-lite"/>
    </source>
</evidence>
<evidence type="ECO:0000259" key="4">
    <source>
        <dbReference type="Pfam" id="PF04082"/>
    </source>
</evidence>
<dbReference type="AlphaFoldDB" id="A0A7C8QWF2"/>
<gene>
    <name evidence="5" type="ORF">TWF106_008292</name>
</gene>
<keyword evidence="1" id="KW-0539">Nucleus</keyword>
<name>A0A7C8QWF2_ORBOL</name>
<reference evidence="5 6" key="1">
    <citation type="submission" date="2019-06" db="EMBL/GenBank/DDBJ databases">
        <authorList>
            <person name="Palmer J.M."/>
        </authorList>
    </citation>
    <scope>NUCLEOTIDE SEQUENCE [LARGE SCALE GENOMIC DNA]</scope>
    <source>
        <strain evidence="5 6">TWF106</strain>
    </source>
</reference>
<feature type="compositionally biased region" description="Low complexity" evidence="2">
    <location>
        <begin position="91"/>
        <end position="102"/>
    </location>
</feature>
<organism evidence="5 6">
    <name type="scientific">Orbilia oligospora</name>
    <name type="common">Nematode-trapping fungus</name>
    <name type="synonym">Arthrobotrys oligospora</name>
    <dbReference type="NCBI Taxonomy" id="2813651"/>
    <lineage>
        <taxon>Eukaryota</taxon>
        <taxon>Fungi</taxon>
        <taxon>Dikarya</taxon>
        <taxon>Ascomycota</taxon>
        <taxon>Pezizomycotina</taxon>
        <taxon>Orbiliomycetes</taxon>
        <taxon>Orbiliales</taxon>
        <taxon>Orbiliaceae</taxon>
        <taxon>Orbilia</taxon>
    </lineage>
</organism>